<feature type="transmembrane region" description="Helical" evidence="6">
    <location>
        <begin position="181"/>
        <end position="199"/>
    </location>
</feature>
<evidence type="ECO:0000256" key="4">
    <source>
        <dbReference type="ARBA" id="ARBA00022989"/>
    </source>
</evidence>
<evidence type="ECO:0000256" key="1">
    <source>
        <dbReference type="ARBA" id="ARBA00004651"/>
    </source>
</evidence>
<keyword evidence="2" id="KW-1003">Cell membrane</keyword>
<evidence type="ECO:0000256" key="5">
    <source>
        <dbReference type="ARBA" id="ARBA00023136"/>
    </source>
</evidence>
<evidence type="ECO:0000256" key="3">
    <source>
        <dbReference type="ARBA" id="ARBA00022692"/>
    </source>
</evidence>
<dbReference type="PANTHER" id="PTHR30086:SF20">
    <property type="entry name" value="ARGININE EXPORTER PROTEIN ARGO-RELATED"/>
    <property type="match status" value="1"/>
</dbReference>
<keyword evidence="5 6" id="KW-0472">Membrane</keyword>
<feature type="transmembrane region" description="Helical" evidence="6">
    <location>
        <begin position="67"/>
        <end position="87"/>
    </location>
</feature>
<proteinExistence type="predicted"/>
<feature type="transmembrane region" description="Helical" evidence="6">
    <location>
        <begin position="108"/>
        <end position="126"/>
    </location>
</feature>
<name>A0ABW0FEW8_9MICO</name>
<protein>
    <submittedName>
        <fullName evidence="7">LysE/ArgO family amino acid transporter</fullName>
    </submittedName>
</protein>
<dbReference type="PANTHER" id="PTHR30086">
    <property type="entry name" value="ARGININE EXPORTER PROTEIN ARGO"/>
    <property type="match status" value="1"/>
</dbReference>
<accession>A0ABW0FEW8</accession>
<keyword evidence="8" id="KW-1185">Reference proteome</keyword>
<dbReference type="Proteomes" id="UP001595937">
    <property type="component" value="Unassembled WGS sequence"/>
</dbReference>
<comment type="caution">
    <text evidence="7">The sequence shown here is derived from an EMBL/GenBank/DDBJ whole genome shotgun (WGS) entry which is preliminary data.</text>
</comment>
<dbReference type="GeneID" id="303298705"/>
<evidence type="ECO:0000313" key="7">
    <source>
        <dbReference type="EMBL" id="MFC5297150.1"/>
    </source>
</evidence>
<keyword evidence="4 6" id="KW-1133">Transmembrane helix</keyword>
<feature type="transmembrane region" description="Helical" evidence="6">
    <location>
        <begin position="38"/>
        <end position="61"/>
    </location>
</feature>
<evidence type="ECO:0000256" key="6">
    <source>
        <dbReference type="SAM" id="Phobius"/>
    </source>
</evidence>
<organism evidence="7 8">
    <name type="scientific">Brachybacterium tyrofermentans</name>
    <dbReference type="NCBI Taxonomy" id="47848"/>
    <lineage>
        <taxon>Bacteria</taxon>
        <taxon>Bacillati</taxon>
        <taxon>Actinomycetota</taxon>
        <taxon>Actinomycetes</taxon>
        <taxon>Micrococcales</taxon>
        <taxon>Dermabacteraceae</taxon>
        <taxon>Brachybacterium</taxon>
    </lineage>
</organism>
<sequence length="200" mass="20331">MTTALHGFLAGLTLIIAIGSQNVFVLRQGLRREHVGPVVAVCIASDAVLIGAGASGLGALVRAVPEVVVAARWAGVAFLLGYAVLAARRALHGGESLQVDGTGRGARLGPVLATAIALTWLNPHVYLDTVLLLGSIASTHGGEAPLFAVGAIAGSAVWFTALGLGARHLGRLLSRPRSWQVLDALVALSMVVVAGMLALG</sequence>
<gene>
    <name evidence="7" type="ORF">ACFPK8_06470</name>
</gene>
<dbReference type="RefSeq" id="WP_343925801.1">
    <property type="nucleotide sequence ID" value="NZ_BAAAIR010000047.1"/>
</dbReference>
<reference evidence="8" key="1">
    <citation type="journal article" date="2019" name="Int. J. Syst. Evol. Microbiol.">
        <title>The Global Catalogue of Microorganisms (GCM) 10K type strain sequencing project: providing services to taxonomists for standard genome sequencing and annotation.</title>
        <authorList>
            <consortium name="The Broad Institute Genomics Platform"/>
            <consortium name="The Broad Institute Genome Sequencing Center for Infectious Disease"/>
            <person name="Wu L."/>
            <person name="Ma J."/>
        </authorList>
    </citation>
    <scope>NUCLEOTIDE SEQUENCE [LARGE SCALE GENOMIC DNA]</scope>
    <source>
        <strain evidence="8">CGMCC 1.16455</strain>
    </source>
</reference>
<feature type="transmembrane region" description="Helical" evidence="6">
    <location>
        <begin position="6"/>
        <end position="26"/>
    </location>
</feature>
<evidence type="ECO:0000256" key="2">
    <source>
        <dbReference type="ARBA" id="ARBA00022475"/>
    </source>
</evidence>
<dbReference type="EMBL" id="JBHSLN010000019">
    <property type="protein sequence ID" value="MFC5297150.1"/>
    <property type="molecule type" value="Genomic_DNA"/>
</dbReference>
<evidence type="ECO:0000313" key="8">
    <source>
        <dbReference type="Proteomes" id="UP001595937"/>
    </source>
</evidence>
<dbReference type="InterPro" id="IPR001123">
    <property type="entry name" value="LeuE-type"/>
</dbReference>
<dbReference type="Pfam" id="PF01810">
    <property type="entry name" value="LysE"/>
    <property type="match status" value="1"/>
</dbReference>
<comment type="subcellular location">
    <subcellularLocation>
        <location evidence="1">Cell membrane</location>
        <topology evidence="1">Multi-pass membrane protein</topology>
    </subcellularLocation>
</comment>
<feature type="transmembrane region" description="Helical" evidence="6">
    <location>
        <begin position="146"/>
        <end position="169"/>
    </location>
</feature>
<keyword evidence="3 6" id="KW-0812">Transmembrane</keyword>